<sequence length="101" mass="11070">MLLKAKESLALDREHPKDETGCSRNCVDRNVSPVKSGGLLHLAESAYNEIPRGRRKVLCCPNGIWIHINASFGGDDEEIRIPREVDGKVAPLASMVEFGAL</sequence>
<protein>
    <submittedName>
        <fullName evidence="1">Uncharacterized protein</fullName>
    </submittedName>
</protein>
<comment type="caution">
    <text evidence="1">The sequence shown here is derived from an EMBL/GenBank/DDBJ whole genome shotgun (WGS) entry which is preliminary data.</text>
</comment>
<dbReference type="Proteomes" id="UP000218231">
    <property type="component" value="Unassembled WGS sequence"/>
</dbReference>
<keyword evidence="2" id="KW-1185">Reference proteome</keyword>
<accession>A0A2A2KID2</accession>
<reference evidence="1 2" key="1">
    <citation type="journal article" date="2017" name="Curr. Biol.">
        <title>Genome architecture and evolution of a unichromosomal asexual nematode.</title>
        <authorList>
            <person name="Fradin H."/>
            <person name="Zegar C."/>
            <person name="Gutwein M."/>
            <person name="Lucas J."/>
            <person name="Kovtun M."/>
            <person name="Corcoran D."/>
            <person name="Baugh L.R."/>
            <person name="Kiontke K."/>
            <person name="Gunsalus K."/>
            <person name="Fitch D.H."/>
            <person name="Piano F."/>
        </authorList>
    </citation>
    <scope>NUCLEOTIDE SEQUENCE [LARGE SCALE GENOMIC DNA]</scope>
    <source>
        <strain evidence="1">PF1309</strain>
    </source>
</reference>
<gene>
    <name evidence="1" type="ORF">WR25_20100</name>
</gene>
<evidence type="ECO:0000313" key="1">
    <source>
        <dbReference type="EMBL" id="PAV73796.1"/>
    </source>
</evidence>
<evidence type="ECO:0000313" key="2">
    <source>
        <dbReference type="Proteomes" id="UP000218231"/>
    </source>
</evidence>
<dbReference type="EMBL" id="LIAE01008512">
    <property type="protein sequence ID" value="PAV73796.1"/>
    <property type="molecule type" value="Genomic_DNA"/>
</dbReference>
<name>A0A2A2KID2_9BILA</name>
<organism evidence="1 2">
    <name type="scientific">Diploscapter pachys</name>
    <dbReference type="NCBI Taxonomy" id="2018661"/>
    <lineage>
        <taxon>Eukaryota</taxon>
        <taxon>Metazoa</taxon>
        <taxon>Ecdysozoa</taxon>
        <taxon>Nematoda</taxon>
        <taxon>Chromadorea</taxon>
        <taxon>Rhabditida</taxon>
        <taxon>Rhabditina</taxon>
        <taxon>Rhabditomorpha</taxon>
        <taxon>Rhabditoidea</taxon>
        <taxon>Rhabditidae</taxon>
        <taxon>Diploscapter</taxon>
    </lineage>
</organism>
<proteinExistence type="predicted"/>
<dbReference type="AlphaFoldDB" id="A0A2A2KID2"/>